<evidence type="ECO:0000313" key="2">
    <source>
        <dbReference type="Proteomes" id="UP001162992"/>
    </source>
</evidence>
<dbReference type="EMBL" id="CM055092">
    <property type="protein sequence ID" value="KAJ7569809.1"/>
    <property type="molecule type" value="Genomic_DNA"/>
</dbReference>
<accession>A0ACC2ETL5</accession>
<keyword evidence="2" id="KW-1185">Reference proteome</keyword>
<evidence type="ECO:0000313" key="1">
    <source>
        <dbReference type="EMBL" id="KAJ7569809.1"/>
    </source>
</evidence>
<gene>
    <name evidence="1" type="ORF">O6H91_01G095300</name>
</gene>
<organism evidence="1 2">
    <name type="scientific">Diphasiastrum complanatum</name>
    <name type="common">Issler's clubmoss</name>
    <name type="synonym">Lycopodium complanatum</name>
    <dbReference type="NCBI Taxonomy" id="34168"/>
    <lineage>
        <taxon>Eukaryota</taxon>
        <taxon>Viridiplantae</taxon>
        <taxon>Streptophyta</taxon>
        <taxon>Embryophyta</taxon>
        <taxon>Tracheophyta</taxon>
        <taxon>Lycopodiopsida</taxon>
        <taxon>Lycopodiales</taxon>
        <taxon>Lycopodiaceae</taxon>
        <taxon>Lycopodioideae</taxon>
        <taxon>Diphasiastrum</taxon>
    </lineage>
</organism>
<dbReference type="Proteomes" id="UP001162992">
    <property type="component" value="Chromosome 1"/>
</dbReference>
<reference evidence="2" key="1">
    <citation type="journal article" date="2024" name="Proc. Natl. Acad. Sci. U.S.A.">
        <title>Extraordinary preservation of gene collinearity over three hundred million years revealed in homosporous lycophytes.</title>
        <authorList>
            <person name="Li C."/>
            <person name="Wickell D."/>
            <person name="Kuo L.Y."/>
            <person name="Chen X."/>
            <person name="Nie B."/>
            <person name="Liao X."/>
            <person name="Peng D."/>
            <person name="Ji J."/>
            <person name="Jenkins J."/>
            <person name="Williams M."/>
            <person name="Shu S."/>
            <person name="Plott C."/>
            <person name="Barry K."/>
            <person name="Rajasekar S."/>
            <person name="Grimwood J."/>
            <person name="Han X."/>
            <person name="Sun S."/>
            <person name="Hou Z."/>
            <person name="He W."/>
            <person name="Dai G."/>
            <person name="Sun C."/>
            <person name="Schmutz J."/>
            <person name="Leebens-Mack J.H."/>
            <person name="Li F.W."/>
            <person name="Wang L."/>
        </authorList>
    </citation>
    <scope>NUCLEOTIDE SEQUENCE [LARGE SCALE GENOMIC DNA]</scope>
    <source>
        <strain evidence="2">cv. PW_Plant_1</strain>
    </source>
</reference>
<protein>
    <submittedName>
        <fullName evidence="1">Uncharacterized protein</fullName>
    </submittedName>
</protein>
<name>A0ACC2ETL5_DIPCM</name>
<proteinExistence type="predicted"/>
<sequence>MMMCQALFTRSSLRKAAAIDALKIRTVLLFHSESAVAAIPAPLEARPLTDAEIISALRDSLQKPSWTKEIAKELDLLLYAAKPKAYHISEALKQQRNVSVALDFFGWVKRQPWYTPNPYIYTILINSLGRGSDLGVIQQMVQSMKTEGCAFTTVTYNTLIRIFGKAKQLDEVSRVYKEMQEAGCKPDSYTFGTLISVYYTAGVPEKVVDAYDDMIKESDQSTDVIYEMVISSLAKVGKLDRACKIFEEMLEKGFKPSAVLYFTMVIFLAKAGKLDLGMKFYGAMQDAGHKAGLGTYCALIESYAKSGRLELSMKLYKDMQAAAFEPNLSLYSTLLESHAKAGKLDVAMGFYNDMRNVGLWPSPHIYAALVEFSVRGGKPDVAVQLYKDMREVGLRPPQDTFRQVIAAIARSGNLKDAENILNEMKVSGFRVDDIFMEVLMGFLDEGNVALGGRLFLKAQALNIQPNIRVYRQLLHGLIEEKMYSAAKQVVISMLNSASGIDLRSYCVIFRHFVKCSEEQHEKPLLQLMRIMKHPAHSFLCKLLQGPRQEQSLSDLVSLFYTSPAMTVDLKSKRYFTNLLMNYLVLMGQQRLASCVWRIASEANIYPDVIQFKTDLVWSLYVKNMSVGTTLIATLCTLESFRERILKRRFVPQRIKILTGLRDDSSSSFVREAVEKMLRPLDSPFQFNDAPLGCLWCRGASFVKWFRLPYVREVLRAKGTLQRPVPVTRF</sequence>
<comment type="caution">
    <text evidence="1">The sequence shown here is derived from an EMBL/GenBank/DDBJ whole genome shotgun (WGS) entry which is preliminary data.</text>
</comment>